<organism evidence="1 2">
    <name type="scientific">Actomonas aquatica</name>
    <dbReference type="NCBI Taxonomy" id="2866162"/>
    <lineage>
        <taxon>Bacteria</taxon>
        <taxon>Pseudomonadati</taxon>
        <taxon>Verrucomicrobiota</taxon>
        <taxon>Opitutia</taxon>
        <taxon>Opitutales</taxon>
        <taxon>Opitutaceae</taxon>
        <taxon>Actomonas</taxon>
    </lineage>
</organism>
<evidence type="ECO:0000313" key="1">
    <source>
        <dbReference type="EMBL" id="WRQ87893.1"/>
    </source>
</evidence>
<dbReference type="RefSeq" id="WP_221029068.1">
    <property type="nucleotide sequence ID" value="NZ_CP139781.1"/>
</dbReference>
<gene>
    <name evidence="1" type="ORF">K1X11_000635</name>
</gene>
<reference evidence="1 2" key="2">
    <citation type="submission" date="2023-12" db="EMBL/GenBank/DDBJ databases">
        <title>Description of an unclassified Opitutus bacterium of Verrucomicrobiota.</title>
        <authorList>
            <person name="Zhang D.-F."/>
        </authorList>
    </citation>
    <scope>NUCLEOTIDE SEQUENCE [LARGE SCALE GENOMIC DNA]</scope>
    <source>
        <strain evidence="1 2">WL0086</strain>
    </source>
</reference>
<proteinExistence type="predicted"/>
<keyword evidence="2" id="KW-1185">Reference proteome</keyword>
<accession>A0ABZ1C9J6</accession>
<evidence type="ECO:0008006" key="3">
    <source>
        <dbReference type="Google" id="ProtNLM"/>
    </source>
</evidence>
<sequence length="192" mass="21348">MPYPLGFGPLPFYRTNNCAYTTLAGKMRFAALAFTLVLPLATRADESDEQLIVWPDAAAVSEAERLRDKVSLSEEVVLGVLISDSQLIKIRFGISTKGNGTVSLPGLTVRVYDMHADGSTFRGGLLKCEWHREGDYPYLDFVVTGMAVRYDEKGDAEIGEVPVKGVFRYSAAERRFYPISCSEEIDFWSSDL</sequence>
<dbReference type="EMBL" id="CP139781">
    <property type="protein sequence ID" value="WRQ87893.1"/>
    <property type="molecule type" value="Genomic_DNA"/>
</dbReference>
<evidence type="ECO:0000313" key="2">
    <source>
        <dbReference type="Proteomes" id="UP000738431"/>
    </source>
</evidence>
<dbReference type="Proteomes" id="UP000738431">
    <property type="component" value="Chromosome"/>
</dbReference>
<name>A0ABZ1C9J6_9BACT</name>
<protein>
    <recommendedName>
        <fullName evidence="3">DUF2155 domain-containing protein</fullName>
    </recommendedName>
</protein>
<reference evidence="1 2" key="1">
    <citation type="submission" date="2021-08" db="EMBL/GenBank/DDBJ databases">
        <authorList>
            <person name="Zhang D."/>
            <person name="Zhang A."/>
            <person name="Wang L."/>
        </authorList>
    </citation>
    <scope>NUCLEOTIDE SEQUENCE [LARGE SCALE GENOMIC DNA]</scope>
    <source>
        <strain evidence="1 2">WL0086</strain>
    </source>
</reference>